<dbReference type="InterPro" id="IPR012504">
    <property type="entry name" value="Spore_YabP"/>
</dbReference>
<dbReference type="NCBIfam" id="TIGR02892">
    <property type="entry name" value="spore_yabP"/>
    <property type="match status" value="1"/>
</dbReference>
<dbReference type="InterPro" id="IPR022476">
    <property type="entry name" value="Spore_YabP/YqfC"/>
</dbReference>
<gene>
    <name evidence="1" type="ORF">HNQ80_004631</name>
</gene>
<dbReference type="AlphaFoldDB" id="A0A841KYN6"/>
<name>A0A841KYN6_9FIRM</name>
<evidence type="ECO:0000313" key="2">
    <source>
        <dbReference type="Proteomes" id="UP000579281"/>
    </source>
</evidence>
<accession>A0A841KYN6</accession>
<dbReference type="Proteomes" id="UP000579281">
    <property type="component" value="Unassembled WGS sequence"/>
</dbReference>
<dbReference type="InterPro" id="IPR038705">
    <property type="entry name" value="YabP_sf"/>
</dbReference>
<dbReference type="Pfam" id="PF07873">
    <property type="entry name" value="YabP"/>
    <property type="match status" value="1"/>
</dbReference>
<dbReference type="EMBL" id="JACHEN010000039">
    <property type="protein sequence ID" value="MBB6218467.1"/>
    <property type="molecule type" value="Genomic_DNA"/>
</dbReference>
<reference evidence="1 2" key="1">
    <citation type="submission" date="2020-08" db="EMBL/GenBank/DDBJ databases">
        <title>Genomic Encyclopedia of Type Strains, Phase IV (KMG-IV): sequencing the most valuable type-strain genomes for metagenomic binning, comparative biology and taxonomic classification.</title>
        <authorList>
            <person name="Goeker M."/>
        </authorList>
    </citation>
    <scope>NUCLEOTIDE SEQUENCE [LARGE SCALE GENOMIC DNA]</scope>
    <source>
        <strain evidence="1 2">DSM 103526</strain>
    </source>
</reference>
<dbReference type="Gene3D" id="2.60.40.2000">
    <property type="match status" value="1"/>
</dbReference>
<dbReference type="GO" id="GO:0030435">
    <property type="term" value="P:sporulation resulting in formation of a cellular spore"/>
    <property type="evidence" value="ECO:0007669"/>
    <property type="project" value="InterPro"/>
</dbReference>
<sequence>MEDRKVAKSKNHNLILENRGKLSISGVEHVDSFNENTVLIETVQGVLTVKGTELNISKLNLEDGNVVLEGHVYSLVYSDREGLQNKGVGFLGKMFK</sequence>
<organism evidence="1 2">
    <name type="scientific">Anaerosolibacter carboniphilus</name>
    <dbReference type="NCBI Taxonomy" id="1417629"/>
    <lineage>
        <taxon>Bacteria</taxon>
        <taxon>Bacillati</taxon>
        <taxon>Bacillota</taxon>
        <taxon>Clostridia</taxon>
        <taxon>Peptostreptococcales</taxon>
        <taxon>Thermotaleaceae</taxon>
        <taxon>Anaerosolibacter</taxon>
    </lineage>
</organism>
<evidence type="ECO:0000313" key="1">
    <source>
        <dbReference type="EMBL" id="MBB6218467.1"/>
    </source>
</evidence>
<keyword evidence="2" id="KW-1185">Reference proteome</keyword>
<dbReference type="RefSeq" id="WP_184312960.1">
    <property type="nucleotide sequence ID" value="NZ_JACHEN010000039.1"/>
</dbReference>
<proteinExistence type="predicted"/>
<comment type="caution">
    <text evidence="1">The sequence shown here is derived from an EMBL/GenBank/DDBJ whole genome shotgun (WGS) entry which is preliminary data.</text>
</comment>
<protein>
    <submittedName>
        <fullName evidence="1">Sporulation protein YabP</fullName>
    </submittedName>
</protein>
<dbReference type="PIRSF" id="PIRSF011576">
    <property type="entry name" value="YabP"/>
    <property type="match status" value="1"/>
</dbReference>